<protein>
    <submittedName>
        <fullName evidence="1">Uncharacterized protein</fullName>
    </submittedName>
</protein>
<dbReference type="AlphaFoldDB" id="A0AA87WDF7"/>
<evidence type="ECO:0000313" key="1">
    <source>
        <dbReference type="EMBL" id="GGI31897.1"/>
    </source>
</evidence>
<organism evidence="1 2">
    <name type="scientific">Bradyrhizobium guangdongense</name>
    <dbReference type="NCBI Taxonomy" id="1325090"/>
    <lineage>
        <taxon>Bacteria</taxon>
        <taxon>Pseudomonadati</taxon>
        <taxon>Pseudomonadota</taxon>
        <taxon>Alphaproteobacteria</taxon>
        <taxon>Hyphomicrobiales</taxon>
        <taxon>Nitrobacteraceae</taxon>
        <taxon>Bradyrhizobium</taxon>
    </lineage>
</organism>
<reference evidence="1" key="1">
    <citation type="journal article" date="2014" name="Int. J. Syst. Evol. Microbiol.">
        <title>Complete genome sequence of Corynebacterium casei LMG S-19264T (=DSM 44701T), isolated from a smear-ripened cheese.</title>
        <authorList>
            <consortium name="US DOE Joint Genome Institute (JGI-PGF)"/>
            <person name="Walter F."/>
            <person name="Albersmeier A."/>
            <person name="Kalinowski J."/>
            <person name="Ruckert C."/>
        </authorList>
    </citation>
    <scope>NUCLEOTIDE SEQUENCE</scope>
    <source>
        <strain evidence="1">CGMCC 1.15034</strain>
    </source>
</reference>
<reference evidence="1" key="2">
    <citation type="submission" date="2022-12" db="EMBL/GenBank/DDBJ databases">
        <authorList>
            <person name="Sun Q."/>
            <person name="Zhou Y."/>
        </authorList>
    </citation>
    <scope>NUCLEOTIDE SEQUENCE</scope>
    <source>
        <strain evidence="1">CGMCC 1.15034</strain>
    </source>
</reference>
<comment type="caution">
    <text evidence="1">The sequence shown here is derived from an EMBL/GenBank/DDBJ whole genome shotgun (WGS) entry which is preliminary data.</text>
</comment>
<sequence>MPGAFSFGSDLVMLVNGMHRTYDYFPGKERRNLQLSTTGRHSRRDWLGEAADIPAMRADFSYIGS</sequence>
<evidence type="ECO:0000313" key="2">
    <source>
        <dbReference type="Proteomes" id="UP000625079"/>
    </source>
</evidence>
<accession>A0AA87WDF7</accession>
<dbReference type="Proteomes" id="UP000625079">
    <property type="component" value="Unassembled WGS sequence"/>
</dbReference>
<gene>
    <name evidence="1" type="ORF">GCM10010987_66700</name>
</gene>
<proteinExistence type="predicted"/>
<dbReference type="EMBL" id="BMHC01000022">
    <property type="protein sequence ID" value="GGI31897.1"/>
    <property type="molecule type" value="Genomic_DNA"/>
</dbReference>
<name>A0AA87WDF7_9BRAD</name>